<evidence type="ECO:0000313" key="2">
    <source>
        <dbReference type="Proteomes" id="UP000433181"/>
    </source>
</evidence>
<accession>A0A6I2UCV7</accession>
<keyword evidence="2" id="KW-1185">Reference proteome</keyword>
<dbReference type="EMBL" id="VUNR01000022">
    <property type="protein sequence ID" value="MSU09378.1"/>
    <property type="molecule type" value="Genomic_DNA"/>
</dbReference>
<name>A0A6I2UCV7_9FIRM</name>
<gene>
    <name evidence="1" type="ORF">FYJ84_10310</name>
</gene>
<dbReference type="GeneID" id="96779319"/>
<dbReference type="AlphaFoldDB" id="A0A6I2UCV7"/>
<sequence length="67" mass="7632">MFGFEYDEQEEREALLEAGYQRGRIKVARELIARGIVTLEALKSSEYYSEDELVAIAKPDSIDCSDI</sequence>
<protein>
    <submittedName>
        <fullName evidence="1">Uncharacterized protein</fullName>
    </submittedName>
</protein>
<dbReference type="RefSeq" id="WP_154407550.1">
    <property type="nucleotide sequence ID" value="NZ_VUNR01000022.1"/>
</dbReference>
<comment type="caution">
    <text evidence="1">The sequence shown here is derived from an EMBL/GenBank/DDBJ whole genome shotgun (WGS) entry which is preliminary data.</text>
</comment>
<proteinExistence type="predicted"/>
<evidence type="ECO:0000313" key="1">
    <source>
        <dbReference type="EMBL" id="MSU09378.1"/>
    </source>
</evidence>
<dbReference type="Proteomes" id="UP000433181">
    <property type="component" value="Unassembled WGS sequence"/>
</dbReference>
<reference evidence="1 2" key="1">
    <citation type="submission" date="2019-08" db="EMBL/GenBank/DDBJ databases">
        <title>In-depth cultivation of the pig gut microbiome towards novel bacterial diversity and tailored functional studies.</title>
        <authorList>
            <person name="Wylensek D."/>
            <person name="Hitch T.C.A."/>
            <person name="Clavel T."/>
        </authorList>
    </citation>
    <scope>NUCLEOTIDE SEQUENCE [LARGE SCALE GENOMIC DNA]</scope>
    <source>
        <strain evidence="1 2">WCA-693-APC-5D-A</strain>
    </source>
</reference>
<organism evidence="1 2">
    <name type="scientific">Anaerovibrio slackiae</name>
    <dbReference type="NCBI Taxonomy" id="2652309"/>
    <lineage>
        <taxon>Bacteria</taxon>
        <taxon>Bacillati</taxon>
        <taxon>Bacillota</taxon>
        <taxon>Negativicutes</taxon>
        <taxon>Selenomonadales</taxon>
        <taxon>Selenomonadaceae</taxon>
        <taxon>Anaerovibrio</taxon>
    </lineage>
</organism>